<dbReference type="KEGG" id="abm:ABSDF1802"/>
<name>B0VNR1_ACIBS</name>
<gene>
    <name evidence="2" type="ordered locus">ABSDF1802</name>
</gene>
<dbReference type="InterPro" id="IPR005569">
    <property type="entry name" value="Arc_DNA-bd_dom"/>
</dbReference>
<dbReference type="Gene3D" id="1.10.1220.10">
    <property type="entry name" value="Met repressor-like"/>
    <property type="match status" value="1"/>
</dbReference>
<dbReference type="InterPro" id="IPR010985">
    <property type="entry name" value="Ribbon_hlx_hlx"/>
</dbReference>
<dbReference type="Proteomes" id="UP000001741">
    <property type="component" value="Chromosome"/>
</dbReference>
<evidence type="ECO:0000259" key="1">
    <source>
        <dbReference type="Pfam" id="PF03869"/>
    </source>
</evidence>
<dbReference type="Pfam" id="PF03869">
    <property type="entry name" value="Arc"/>
    <property type="match status" value="1"/>
</dbReference>
<dbReference type="AlphaFoldDB" id="B0VNR1"/>
<accession>B0VNR1</accession>
<sequence length="56" mass="6678">MRVLSKPQRKTQYNLRIDQELHEWLKEVAAKNERPVNYVINQAIKNMRKEIEGAKA</sequence>
<dbReference type="GO" id="GO:0006355">
    <property type="term" value="P:regulation of DNA-templated transcription"/>
    <property type="evidence" value="ECO:0007669"/>
    <property type="project" value="InterPro"/>
</dbReference>
<evidence type="ECO:0000313" key="2">
    <source>
        <dbReference type="EMBL" id="CAP01139.1"/>
    </source>
</evidence>
<dbReference type="InterPro" id="IPR013321">
    <property type="entry name" value="Arc_rbn_hlx_hlx"/>
</dbReference>
<dbReference type="HOGENOM" id="CLU_200923_1_0_6"/>
<dbReference type="BioCyc" id="ABAU509170:GCL9-1479-MONOMER"/>
<evidence type="ECO:0000313" key="3">
    <source>
        <dbReference type="Proteomes" id="UP000001741"/>
    </source>
</evidence>
<proteinExistence type="predicted"/>
<dbReference type="GO" id="GO:0003677">
    <property type="term" value="F:DNA binding"/>
    <property type="evidence" value="ECO:0007669"/>
    <property type="project" value="InterPro"/>
</dbReference>
<dbReference type="EMBL" id="CU468230">
    <property type="protein sequence ID" value="CAP01139.1"/>
    <property type="molecule type" value="Genomic_DNA"/>
</dbReference>
<organism evidence="2 3">
    <name type="scientific">Acinetobacter baumannii (strain SDF)</name>
    <dbReference type="NCBI Taxonomy" id="509170"/>
    <lineage>
        <taxon>Bacteria</taxon>
        <taxon>Pseudomonadati</taxon>
        <taxon>Pseudomonadota</taxon>
        <taxon>Gammaproteobacteria</taxon>
        <taxon>Moraxellales</taxon>
        <taxon>Moraxellaceae</taxon>
        <taxon>Acinetobacter</taxon>
        <taxon>Acinetobacter calcoaceticus/baumannii complex</taxon>
    </lineage>
</organism>
<feature type="domain" description="Arc-like DNA binding" evidence="1">
    <location>
        <begin position="11"/>
        <end position="44"/>
    </location>
</feature>
<reference evidence="2 3" key="1">
    <citation type="journal article" date="2008" name="PLoS ONE">
        <title>Comparative analysis of Acinetobacters: three genomes for three lifestyles.</title>
        <authorList>
            <person name="Vallenet D."/>
            <person name="Nordmann P."/>
            <person name="Barbe V."/>
            <person name="Poirel L."/>
            <person name="Mangenot S."/>
            <person name="Bataille E."/>
            <person name="Dossat C."/>
            <person name="Gas S."/>
            <person name="Kreimeyer A."/>
            <person name="Lenoble P."/>
            <person name="Oztas S."/>
            <person name="Poulain J."/>
            <person name="Segurens B."/>
            <person name="Robert C."/>
            <person name="Abergel C."/>
            <person name="Claverie J.M."/>
            <person name="Raoult D."/>
            <person name="Medigue C."/>
            <person name="Weissenbach J."/>
            <person name="Cruveiller S."/>
        </authorList>
    </citation>
    <scope>NUCLEOTIDE SEQUENCE [LARGE SCALE GENOMIC DNA]</scope>
    <source>
        <strain evidence="2 3">SDF</strain>
    </source>
</reference>
<protein>
    <recommendedName>
        <fullName evidence="1">Arc-like DNA binding domain-containing protein</fullName>
    </recommendedName>
</protein>
<dbReference type="SUPFAM" id="SSF47598">
    <property type="entry name" value="Ribbon-helix-helix"/>
    <property type="match status" value="1"/>
</dbReference>